<keyword evidence="2" id="KW-0732">Signal</keyword>
<dbReference type="STRING" id="288004.AL038_17070"/>
<dbReference type="SUPFAM" id="SSF48452">
    <property type="entry name" value="TPR-like"/>
    <property type="match status" value="1"/>
</dbReference>
<accession>A0A2N9YDC5</accession>
<dbReference type="KEGG" id="blep:AL038_17070"/>
<dbReference type="EMBL" id="CP018889">
    <property type="protein sequence ID" value="AUI68503.1"/>
    <property type="molecule type" value="Genomic_DNA"/>
</dbReference>
<proteinExistence type="predicted"/>
<evidence type="ECO:0000313" key="3">
    <source>
        <dbReference type="EMBL" id="AUI68503.1"/>
    </source>
</evidence>
<dbReference type="InterPro" id="IPR011990">
    <property type="entry name" value="TPR-like_helical_dom_sf"/>
</dbReference>
<keyword evidence="1" id="KW-0175">Coiled coil</keyword>
<organism evidence="3 4">
    <name type="scientific">Beggiatoa leptomitoformis</name>
    <dbReference type="NCBI Taxonomy" id="288004"/>
    <lineage>
        <taxon>Bacteria</taxon>
        <taxon>Pseudomonadati</taxon>
        <taxon>Pseudomonadota</taxon>
        <taxon>Gammaproteobacteria</taxon>
        <taxon>Thiotrichales</taxon>
        <taxon>Thiotrichaceae</taxon>
        <taxon>Beggiatoa</taxon>
    </lineage>
</organism>
<dbReference type="Gene3D" id="1.25.40.10">
    <property type="entry name" value="Tetratricopeptide repeat domain"/>
    <property type="match status" value="1"/>
</dbReference>
<protein>
    <submittedName>
        <fullName evidence="3">Tetratricopeptide repeat protein</fullName>
    </submittedName>
</protein>
<keyword evidence="4" id="KW-1185">Reference proteome</keyword>
<evidence type="ECO:0000313" key="4">
    <source>
        <dbReference type="Proteomes" id="UP000234271"/>
    </source>
</evidence>
<dbReference type="Pfam" id="PF13374">
    <property type="entry name" value="TPR_10"/>
    <property type="match status" value="1"/>
</dbReference>
<name>A0A2N9YDC5_9GAMM</name>
<evidence type="ECO:0000256" key="2">
    <source>
        <dbReference type="SAM" id="SignalP"/>
    </source>
</evidence>
<dbReference type="Proteomes" id="UP000234271">
    <property type="component" value="Chromosome"/>
</dbReference>
<dbReference type="RefSeq" id="WP_062154884.1">
    <property type="nucleotide sequence ID" value="NZ_CP012373.2"/>
</dbReference>
<feature type="coiled-coil region" evidence="1">
    <location>
        <begin position="54"/>
        <end position="126"/>
    </location>
</feature>
<reference evidence="4" key="1">
    <citation type="submission" date="2016-12" db="EMBL/GenBank/DDBJ databases">
        <title>Complete Genome Sequence of Beggiatoa leptomitiformis D-401.</title>
        <authorList>
            <person name="Fomenkov A."/>
            <person name="Vincze T."/>
            <person name="Grabovich M."/>
            <person name="Anton B.P."/>
            <person name="Dubinina G."/>
            <person name="Orlova M."/>
            <person name="Belousova E."/>
            <person name="Roberts R.J."/>
        </authorList>
    </citation>
    <scope>NUCLEOTIDE SEQUENCE [LARGE SCALE GENOMIC DNA]</scope>
    <source>
        <strain evidence="4">D-401</strain>
    </source>
</reference>
<feature type="chain" id="PRO_5014614918" evidence="2">
    <location>
        <begin position="20"/>
        <end position="180"/>
    </location>
</feature>
<feature type="signal peptide" evidence="2">
    <location>
        <begin position="1"/>
        <end position="19"/>
    </location>
</feature>
<evidence type="ECO:0000256" key="1">
    <source>
        <dbReference type="SAM" id="Coils"/>
    </source>
</evidence>
<dbReference type="AlphaFoldDB" id="A0A2N9YDC5"/>
<sequence>MRRTTICLAIWAILPPVYAFNDQSQQANECCDVFVQHADGENVTMNCGVDPKVHQQTQKEKSELEKKLFDLYEQRIKYLEERNELLDKAKIAEEVMNNYNELRKAYENLQARVAEAEKYYQETLKNYRDLADKQPAVYLPYVALTLNNLANLLQSDTNRRAEAEQYYQEALKIRRDLADK</sequence>
<gene>
    <name evidence="3" type="ORF">BLE401_07165</name>
</gene>